<dbReference type="EMBL" id="LAJE02000158">
    <property type="protein sequence ID" value="OEO31445.1"/>
    <property type="molecule type" value="Genomic_DNA"/>
</dbReference>
<dbReference type="Proteomes" id="UP000095463">
    <property type="component" value="Unassembled WGS sequence"/>
</dbReference>
<reference evidence="2 3" key="1">
    <citation type="journal article" date="2015" name="Genome Announc.">
        <title>Genome Assemblies of Three Soil-Associated Devosia species: D. insulae, D. limi, and D. soli.</title>
        <authorList>
            <person name="Hassan Y.I."/>
            <person name="Lepp D."/>
            <person name="Zhou T."/>
        </authorList>
    </citation>
    <scope>NUCLEOTIDE SEQUENCE [LARGE SCALE GENOMIC DNA]</scope>
    <source>
        <strain evidence="2 3">DS-56</strain>
    </source>
</reference>
<accession>A0A1E5XSA7</accession>
<dbReference type="RefSeq" id="WP_069909376.1">
    <property type="nucleotide sequence ID" value="NZ_LAJE02000158.1"/>
</dbReference>
<dbReference type="AlphaFoldDB" id="A0A1E5XSA7"/>
<dbReference type="OrthoDB" id="7159061at2"/>
<sequence length="184" mass="19267">MSAEIFLIAPTDTHPDQLVAALTTTLERDDVAALLLPRGNLGENAYKDLAKRIVPLAQAKGAAVLVEGEPGLVRLLGADGLHVPGGIKAVREAVAALKPKLIVGAGDIHSRDDAMLKGEAGVDYILFGPLSGSISAPEREMAQWWAETMEIPSVLSDPEAGPANYDAGDCEFIGLPLTLPEPAK</sequence>
<evidence type="ECO:0000313" key="3">
    <source>
        <dbReference type="Proteomes" id="UP000095463"/>
    </source>
</evidence>
<proteinExistence type="predicted"/>
<name>A0A1E5XSA7_9HYPH</name>
<evidence type="ECO:0000313" key="2">
    <source>
        <dbReference type="EMBL" id="OEO31445.1"/>
    </source>
</evidence>
<dbReference type="Pfam" id="PF02581">
    <property type="entry name" value="TMP-TENI"/>
    <property type="match status" value="1"/>
</dbReference>
<gene>
    <name evidence="2" type="ORF">VW23_016195</name>
</gene>
<evidence type="ECO:0000259" key="1">
    <source>
        <dbReference type="Pfam" id="PF02581"/>
    </source>
</evidence>
<keyword evidence="3" id="KW-1185">Reference proteome</keyword>
<dbReference type="InterPro" id="IPR013785">
    <property type="entry name" value="Aldolase_TIM"/>
</dbReference>
<dbReference type="CDD" id="cd00564">
    <property type="entry name" value="TMP_TenI"/>
    <property type="match status" value="1"/>
</dbReference>
<dbReference type="SUPFAM" id="SSF51391">
    <property type="entry name" value="Thiamin phosphate synthase"/>
    <property type="match status" value="1"/>
</dbReference>
<feature type="domain" description="Thiamine phosphate synthase/TenI" evidence="1">
    <location>
        <begin position="7"/>
        <end position="154"/>
    </location>
</feature>
<dbReference type="InterPro" id="IPR036206">
    <property type="entry name" value="ThiamineP_synth_sf"/>
</dbReference>
<dbReference type="Gene3D" id="3.20.20.70">
    <property type="entry name" value="Aldolase class I"/>
    <property type="match status" value="1"/>
</dbReference>
<organism evidence="2 3">
    <name type="scientific">Devosia insulae DS-56</name>
    <dbReference type="NCBI Taxonomy" id="1116389"/>
    <lineage>
        <taxon>Bacteria</taxon>
        <taxon>Pseudomonadati</taxon>
        <taxon>Pseudomonadota</taxon>
        <taxon>Alphaproteobacteria</taxon>
        <taxon>Hyphomicrobiales</taxon>
        <taxon>Devosiaceae</taxon>
        <taxon>Devosia</taxon>
    </lineage>
</organism>
<dbReference type="InterPro" id="IPR022998">
    <property type="entry name" value="ThiamineP_synth_TenI"/>
</dbReference>
<comment type="caution">
    <text evidence="2">The sequence shown here is derived from an EMBL/GenBank/DDBJ whole genome shotgun (WGS) entry which is preliminary data.</text>
</comment>
<protein>
    <recommendedName>
        <fullName evidence="1">Thiamine phosphate synthase/TenI domain-containing protein</fullName>
    </recommendedName>
</protein>
<dbReference type="GO" id="GO:0009228">
    <property type="term" value="P:thiamine biosynthetic process"/>
    <property type="evidence" value="ECO:0007669"/>
    <property type="project" value="UniProtKB-KW"/>
</dbReference>